<gene>
    <name evidence="1" type="ORF">HRQ87_17505</name>
</gene>
<sequence length="473" mass="48656">MSDTSPILSLPYIQPSQAQKHVTHNEAIRMLDSIVQLTVRQADRRDPPVIVTDGDRYIVPLGGTRAWAGKDTKIAQSENGAWTFITPATGWLCYVSDTQDIQVFDGAAWGPATGGLVADDLNNLPGVGINTTADTANKLAVSSNATLFSHAGNGHQLKLNKNSAADTASLLFQSNWSGHAEMGLAGSTDFSIKVSDDGGTWFTGLAFDASTGAVQFPSGGVRRQLTADMTLYVDPASGDDANAGNTSDSPLASLAQAVQVAFSVDAGGHVLRIQLADGTYALSAPVYIDQPIIGTKELEILGNPIAPENVVLSSAAEVIVVSAGNLKLSGMTLEATGSGACLDCKSGAQMTLNGVNFGTGGMAHINLDHAHCTITGDYAINGAAAQHVKLTALSSLKISAVTVTINSAIGFSDQFMGCFNGSFAELAGTVFSGSATGQRYNCWAGGIINTNSGGATYLPGDSAGTASANGIYV</sequence>
<organism evidence="1 2">
    <name type="scientific">Parasulfitobacter algicola</name>
    <dbReference type="NCBI Taxonomy" id="2614809"/>
    <lineage>
        <taxon>Bacteria</taxon>
        <taxon>Pseudomonadati</taxon>
        <taxon>Pseudomonadota</taxon>
        <taxon>Alphaproteobacteria</taxon>
        <taxon>Rhodobacterales</taxon>
        <taxon>Roseobacteraceae</taxon>
        <taxon>Parasulfitobacter</taxon>
    </lineage>
</organism>
<accession>A0ABX2IZC5</accession>
<proteinExistence type="predicted"/>
<comment type="caution">
    <text evidence="1">The sequence shown here is derived from an EMBL/GenBank/DDBJ whole genome shotgun (WGS) entry which is preliminary data.</text>
</comment>
<reference evidence="1 2" key="1">
    <citation type="submission" date="2020-06" db="EMBL/GenBank/DDBJ databases">
        <title>Sulfitobacter algicola sp. nov., isolated from green algae.</title>
        <authorList>
            <person name="Wang C."/>
        </authorList>
    </citation>
    <scope>NUCLEOTIDE SEQUENCE [LARGE SCALE GENOMIC DNA]</scope>
    <source>
        <strain evidence="1 2">1151</strain>
    </source>
</reference>
<dbReference type="Pfam" id="PF10983">
    <property type="entry name" value="DUF2793"/>
    <property type="match status" value="1"/>
</dbReference>
<dbReference type="InterPro" id="IPR021251">
    <property type="entry name" value="DUF2793"/>
</dbReference>
<dbReference type="Proteomes" id="UP000777935">
    <property type="component" value="Unassembled WGS sequence"/>
</dbReference>
<evidence type="ECO:0000313" key="1">
    <source>
        <dbReference type="EMBL" id="NSX56587.1"/>
    </source>
</evidence>
<dbReference type="EMBL" id="JABUFE010000014">
    <property type="protein sequence ID" value="NSX56587.1"/>
    <property type="molecule type" value="Genomic_DNA"/>
</dbReference>
<name>A0ABX2IZC5_9RHOB</name>
<dbReference type="InterPro" id="IPR011050">
    <property type="entry name" value="Pectin_lyase_fold/virulence"/>
</dbReference>
<keyword evidence="2" id="KW-1185">Reference proteome</keyword>
<evidence type="ECO:0000313" key="2">
    <source>
        <dbReference type="Proteomes" id="UP000777935"/>
    </source>
</evidence>
<dbReference type="SUPFAM" id="SSF51126">
    <property type="entry name" value="Pectin lyase-like"/>
    <property type="match status" value="1"/>
</dbReference>
<dbReference type="RefSeq" id="WP_174139739.1">
    <property type="nucleotide sequence ID" value="NZ_JABUFE010000014.1"/>
</dbReference>
<protein>
    <submittedName>
        <fullName evidence="1">DUF2793 domain-containing protein</fullName>
    </submittedName>
</protein>